<gene>
    <name evidence="3" type="ORF">J07HQW2_01279</name>
</gene>
<dbReference type="AlphaFoldDB" id="U1PMA0"/>
<feature type="transmembrane region" description="Helical" evidence="2">
    <location>
        <begin position="38"/>
        <end position="59"/>
    </location>
</feature>
<protein>
    <recommendedName>
        <fullName evidence="5">Divalent heavy-metal cations transporter</fullName>
    </recommendedName>
</protein>
<feature type="compositionally biased region" description="Polar residues" evidence="1">
    <location>
        <begin position="119"/>
        <end position="132"/>
    </location>
</feature>
<reference evidence="3 4" key="1">
    <citation type="journal article" date="2013" name="PLoS ONE">
        <title>Assembly-driven community genomics of a hypersaline microbial ecosystem.</title>
        <authorList>
            <person name="Podell S."/>
            <person name="Ugalde J.A."/>
            <person name="Narasingarao P."/>
            <person name="Banfield J.F."/>
            <person name="Heidelberg K.B."/>
            <person name="Allen E.E."/>
        </authorList>
    </citation>
    <scope>NUCLEOTIDE SEQUENCE [LARGE SCALE GENOMIC DNA]</scope>
    <source>
        <strain evidence="4">J07HQW2</strain>
    </source>
</reference>
<organism evidence="3 4">
    <name type="scientific">Haloquadratum walsbyi J07HQW2</name>
    <dbReference type="NCBI Taxonomy" id="1238425"/>
    <lineage>
        <taxon>Archaea</taxon>
        <taxon>Methanobacteriati</taxon>
        <taxon>Methanobacteriota</taxon>
        <taxon>Stenosarchaea group</taxon>
        <taxon>Halobacteria</taxon>
        <taxon>Halobacteriales</taxon>
        <taxon>Haloferacaceae</taxon>
        <taxon>Haloquadratum</taxon>
    </lineage>
</organism>
<keyword evidence="2" id="KW-0812">Transmembrane</keyword>
<proteinExistence type="predicted"/>
<dbReference type="HOGENOM" id="CLU_1357893_0_0_2"/>
<dbReference type="EMBL" id="KE356561">
    <property type="protein sequence ID" value="ERG94837.1"/>
    <property type="molecule type" value="Genomic_DNA"/>
</dbReference>
<accession>U1PMA0</accession>
<evidence type="ECO:0000256" key="1">
    <source>
        <dbReference type="SAM" id="MobiDB-lite"/>
    </source>
</evidence>
<sequence length="201" mass="21283">MITLTAIEFVFVAELVTAVATGIGAIPLFLFDEISDRWNVILWGLASGIMLSASGLGLITEGVSASEGFPSLLIAGAVTGVMLMILADAVTDQINIDSEAAMTTSKSPAHSTHAGGGTATSNDTRPIVDTTQCHNNNDEAIKKMDSSALSIAAVDADFKKLLLIFGVLTSTHSQRVSPLECRLPILDLIKRLYCLALPFRY</sequence>
<dbReference type="eggNOG" id="arCOG00576">
    <property type="taxonomic scope" value="Archaea"/>
</dbReference>
<evidence type="ECO:0000313" key="3">
    <source>
        <dbReference type="EMBL" id="ERG94837.1"/>
    </source>
</evidence>
<feature type="transmembrane region" description="Helical" evidence="2">
    <location>
        <begin position="71"/>
        <end position="90"/>
    </location>
</feature>
<dbReference type="STRING" id="1238425.J07HQW2_01279"/>
<feature type="region of interest" description="Disordered" evidence="1">
    <location>
        <begin position="101"/>
        <end position="132"/>
    </location>
</feature>
<evidence type="ECO:0000256" key="2">
    <source>
        <dbReference type="SAM" id="Phobius"/>
    </source>
</evidence>
<feature type="compositionally biased region" description="Polar residues" evidence="1">
    <location>
        <begin position="101"/>
        <end position="110"/>
    </location>
</feature>
<name>U1PMA0_9EURY</name>
<evidence type="ECO:0008006" key="5">
    <source>
        <dbReference type="Google" id="ProtNLM"/>
    </source>
</evidence>
<keyword evidence="2" id="KW-1133">Transmembrane helix</keyword>
<dbReference type="RefSeq" id="WP_021054328.1">
    <property type="nucleotide sequence ID" value="NZ_KE356561.1"/>
</dbReference>
<keyword evidence="2" id="KW-0472">Membrane</keyword>
<feature type="transmembrane region" description="Helical" evidence="2">
    <location>
        <begin position="6"/>
        <end position="31"/>
    </location>
</feature>
<evidence type="ECO:0000313" key="4">
    <source>
        <dbReference type="Proteomes" id="UP000030710"/>
    </source>
</evidence>
<dbReference type="Proteomes" id="UP000030710">
    <property type="component" value="Unassembled WGS sequence"/>
</dbReference>